<sequence length="56" mass="6485">MIHIVKGNRETPIIGTPQDYINVYQDCLKQKPNERPNIDKVIDLNVGAFDECQDER</sequence>
<evidence type="ECO:0000313" key="2">
    <source>
        <dbReference type="Proteomes" id="UP000789706"/>
    </source>
</evidence>
<evidence type="ECO:0000313" key="1">
    <source>
        <dbReference type="EMBL" id="CAG8436083.1"/>
    </source>
</evidence>
<reference evidence="1" key="1">
    <citation type="submission" date="2021-06" db="EMBL/GenBank/DDBJ databases">
        <authorList>
            <person name="Kallberg Y."/>
            <person name="Tangrot J."/>
            <person name="Rosling A."/>
        </authorList>
    </citation>
    <scope>NUCLEOTIDE SEQUENCE</scope>
    <source>
        <strain evidence="1">AZ414A</strain>
    </source>
</reference>
<dbReference type="OrthoDB" id="2447603at2759"/>
<accession>A0A9N8V1A1</accession>
<proteinExistence type="predicted"/>
<dbReference type="AlphaFoldDB" id="A0A9N8V1A1"/>
<keyword evidence="2" id="KW-1185">Reference proteome</keyword>
<protein>
    <submittedName>
        <fullName evidence="1">9356_t:CDS:1</fullName>
    </submittedName>
</protein>
<dbReference type="Proteomes" id="UP000789706">
    <property type="component" value="Unassembled WGS sequence"/>
</dbReference>
<name>A0A9N8V1A1_9GLOM</name>
<comment type="caution">
    <text evidence="1">The sequence shown here is derived from an EMBL/GenBank/DDBJ whole genome shotgun (WGS) entry which is preliminary data.</text>
</comment>
<gene>
    <name evidence="1" type="ORF">DEBURN_LOCUS960</name>
</gene>
<organism evidence="1 2">
    <name type="scientific">Diversispora eburnea</name>
    <dbReference type="NCBI Taxonomy" id="1213867"/>
    <lineage>
        <taxon>Eukaryota</taxon>
        <taxon>Fungi</taxon>
        <taxon>Fungi incertae sedis</taxon>
        <taxon>Mucoromycota</taxon>
        <taxon>Glomeromycotina</taxon>
        <taxon>Glomeromycetes</taxon>
        <taxon>Diversisporales</taxon>
        <taxon>Diversisporaceae</taxon>
        <taxon>Diversispora</taxon>
    </lineage>
</organism>
<dbReference type="EMBL" id="CAJVPK010000035">
    <property type="protein sequence ID" value="CAG8436083.1"/>
    <property type="molecule type" value="Genomic_DNA"/>
</dbReference>